<dbReference type="PANTHER" id="PTHR30011">
    <property type="entry name" value="ALKANESULFONATE MONOOXYGENASE-RELATED"/>
    <property type="match status" value="1"/>
</dbReference>
<dbReference type="InterPro" id="IPR036661">
    <property type="entry name" value="Luciferase-like_sf"/>
</dbReference>
<feature type="domain" description="Luciferase-like" evidence="6">
    <location>
        <begin position="30"/>
        <end position="382"/>
    </location>
</feature>
<dbReference type="PIRSF" id="PIRSF000337">
    <property type="entry name" value="NTA_MOA"/>
    <property type="match status" value="1"/>
</dbReference>
<dbReference type="Pfam" id="PF00296">
    <property type="entry name" value="Bac_luciferase"/>
    <property type="match status" value="1"/>
</dbReference>
<dbReference type="GO" id="GO:0016491">
    <property type="term" value="F:oxidoreductase activity"/>
    <property type="evidence" value="ECO:0007669"/>
    <property type="project" value="UniProtKB-KW"/>
</dbReference>
<organism evidence="7 8">
    <name type="scientific">Paenibacillus filicis</name>
    <dbReference type="NCBI Taxonomy" id="669464"/>
    <lineage>
        <taxon>Bacteria</taxon>
        <taxon>Bacillati</taxon>
        <taxon>Bacillota</taxon>
        <taxon>Bacilli</taxon>
        <taxon>Bacillales</taxon>
        <taxon>Paenibacillaceae</taxon>
        <taxon>Paenibacillus</taxon>
    </lineage>
</organism>
<dbReference type="PANTHER" id="PTHR30011:SF16">
    <property type="entry name" value="C2H2 FINGER DOMAIN TRANSCRIPTION FACTOR (EUROFUNG)-RELATED"/>
    <property type="match status" value="1"/>
</dbReference>
<comment type="similarity">
    <text evidence="5">Belongs to the NtaA/SnaA/DszA monooxygenase family.</text>
</comment>
<accession>A0ABU9DGL5</accession>
<name>A0ABU9DGL5_9BACL</name>
<comment type="caution">
    <text evidence="7">The sequence shown here is derived from an EMBL/GenBank/DDBJ whole genome shotgun (WGS) entry which is preliminary data.</text>
</comment>
<evidence type="ECO:0000313" key="8">
    <source>
        <dbReference type="Proteomes" id="UP001469365"/>
    </source>
</evidence>
<dbReference type="Gene3D" id="3.20.20.30">
    <property type="entry name" value="Luciferase-like domain"/>
    <property type="match status" value="1"/>
</dbReference>
<dbReference type="NCBIfam" id="TIGR03860">
    <property type="entry name" value="FMN_nitrolo"/>
    <property type="match status" value="1"/>
</dbReference>
<protein>
    <submittedName>
        <fullName evidence="7">LLM class flavin-dependent oxidoreductase</fullName>
        <ecNumber evidence="7">1.-.-.-</ecNumber>
    </submittedName>
</protein>
<sequence>MSQPRQLKLGATITGVGTSKSNWKHKEIPGDASVNFDYYKQQALTAEAGKFDFVFIVDSTYITAKSAPHYLNRLEPLSLLSGLAAVTSRIGLVGTLTVSFSEPFTVARQFASLDQISGGRAGWNVVTTGLEGAALNYGRSEHFSHEIRYRRAEEHLGVVQGLWDSWEDDAFVRNQQTGVFFDPEKLHALNHKGEFFSVQGPLNIARSRQGQPVIFQAGGSDGGRNLAAKSANAIFTGHETLEEAQAFYADIKQRAAAYGKASGEILVLPGISPIIGETEEDAERQYAELAALVTIEDALDQLGRPFTYHDFSQYPLDEPFPELGDLGSNSYRSATDRIKRIAKEEGLTLRQTALRFATPRSSFVGTPERVADLVQQWFEEGAADGFIIHTGIPGSLERFTRLVVPILQERGLFREEYDSDTLRGHLGLDVPENRYTAARRSAKAQTAAGQT</sequence>
<keyword evidence="1" id="KW-0285">Flavoprotein</keyword>
<gene>
    <name evidence="7" type="ORF">WMW72_08875</name>
</gene>
<dbReference type="EC" id="1.-.-.-" evidence="7"/>
<dbReference type="SUPFAM" id="SSF51679">
    <property type="entry name" value="Bacterial luciferase-like"/>
    <property type="match status" value="1"/>
</dbReference>
<evidence type="ECO:0000256" key="3">
    <source>
        <dbReference type="ARBA" id="ARBA00023002"/>
    </source>
</evidence>
<evidence type="ECO:0000256" key="4">
    <source>
        <dbReference type="ARBA" id="ARBA00023033"/>
    </source>
</evidence>
<keyword evidence="4" id="KW-0503">Monooxygenase</keyword>
<reference evidence="7 8" key="1">
    <citation type="submission" date="2024-04" db="EMBL/GenBank/DDBJ databases">
        <title>draft genome sequnece of Paenibacillus filicis.</title>
        <authorList>
            <person name="Kim D.-U."/>
        </authorList>
    </citation>
    <scope>NUCLEOTIDE SEQUENCE [LARGE SCALE GENOMIC DNA]</scope>
    <source>
        <strain evidence="7 8">KACC14197</strain>
    </source>
</reference>
<dbReference type="InterPro" id="IPR051260">
    <property type="entry name" value="Diverse_substr_monoxygenases"/>
</dbReference>
<evidence type="ECO:0000256" key="1">
    <source>
        <dbReference type="ARBA" id="ARBA00022630"/>
    </source>
</evidence>
<dbReference type="InterPro" id="IPR011251">
    <property type="entry name" value="Luciferase-like_dom"/>
</dbReference>
<dbReference type="Proteomes" id="UP001469365">
    <property type="component" value="Unassembled WGS sequence"/>
</dbReference>
<dbReference type="RefSeq" id="WP_341415072.1">
    <property type="nucleotide sequence ID" value="NZ_JBBPCC010000004.1"/>
</dbReference>
<evidence type="ECO:0000313" key="7">
    <source>
        <dbReference type="EMBL" id="MEK8128012.1"/>
    </source>
</evidence>
<proteinExistence type="inferred from homology"/>
<dbReference type="InterPro" id="IPR016215">
    <property type="entry name" value="NTA_MOA"/>
</dbReference>
<keyword evidence="8" id="KW-1185">Reference proteome</keyword>
<evidence type="ECO:0000256" key="2">
    <source>
        <dbReference type="ARBA" id="ARBA00022643"/>
    </source>
</evidence>
<keyword evidence="2" id="KW-0288">FMN</keyword>
<evidence type="ECO:0000259" key="6">
    <source>
        <dbReference type="Pfam" id="PF00296"/>
    </source>
</evidence>
<keyword evidence="3 7" id="KW-0560">Oxidoreductase</keyword>
<dbReference type="EMBL" id="JBBPCC010000004">
    <property type="protein sequence ID" value="MEK8128012.1"/>
    <property type="molecule type" value="Genomic_DNA"/>
</dbReference>
<evidence type="ECO:0000256" key="5">
    <source>
        <dbReference type="ARBA" id="ARBA00033748"/>
    </source>
</evidence>
<dbReference type="CDD" id="cd01095">
    <property type="entry name" value="Nitrilotriacetate_monoxgenase"/>
    <property type="match status" value="1"/>
</dbReference>